<proteinExistence type="predicted"/>
<evidence type="ECO:0000313" key="2">
    <source>
        <dbReference type="EMBL" id="VDS02942.1"/>
    </source>
</evidence>
<dbReference type="InterPro" id="IPR036514">
    <property type="entry name" value="SGNH_hydro_sf"/>
</dbReference>
<protein>
    <recommendedName>
        <fullName evidence="1">SGNH hydrolase-type esterase domain-containing protein</fullName>
    </recommendedName>
</protein>
<dbReference type="OrthoDB" id="164654at2"/>
<reference evidence="2 3" key="1">
    <citation type="submission" date="2018-12" db="EMBL/GenBank/DDBJ databases">
        <authorList>
            <person name="Criscuolo A."/>
        </authorList>
    </citation>
    <scope>NUCLEOTIDE SEQUENCE [LARGE SCALE GENOMIC DNA]</scope>
    <source>
        <strain evidence="2">ACIP1116281</strain>
    </source>
</reference>
<evidence type="ECO:0000259" key="1">
    <source>
        <dbReference type="Pfam" id="PF13472"/>
    </source>
</evidence>
<dbReference type="CDD" id="cd01839">
    <property type="entry name" value="SGNH_arylesterase_like"/>
    <property type="match status" value="1"/>
</dbReference>
<keyword evidence="3" id="KW-1185">Reference proteome</keyword>
<dbReference type="Pfam" id="PF13472">
    <property type="entry name" value="Lipase_GDSL_2"/>
    <property type="match status" value="1"/>
</dbReference>
<dbReference type="RefSeq" id="WP_126148570.1">
    <property type="nucleotide sequence ID" value="NZ_JBHTMH010000006.1"/>
</dbReference>
<dbReference type="GO" id="GO:0016788">
    <property type="term" value="F:hydrolase activity, acting on ester bonds"/>
    <property type="evidence" value="ECO:0007669"/>
    <property type="project" value="UniProtKB-ARBA"/>
</dbReference>
<evidence type="ECO:0000313" key="3">
    <source>
        <dbReference type="Proteomes" id="UP000268844"/>
    </source>
</evidence>
<dbReference type="Proteomes" id="UP000268844">
    <property type="component" value="Unassembled WGS sequence"/>
</dbReference>
<organism evidence="2 3">
    <name type="scientific">Devosia equisanguinis</name>
    <dbReference type="NCBI Taxonomy" id="2490941"/>
    <lineage>
        <taxon>Bacteria</taxon>
        <taxon>Pseudomonadati</taxon>
        <taxon>Pseudomonadota</taxon>
        <taxon>Alphaproteobacteria</taxon>
        <taxon>Hyphomicrobiales</taxon>
        <taxon>Devosiaceae</taxon>
        <taxon>Devosia</taxon>
    </lineage>
</organism>
<dbReference type="SUPFAM" id="SSF52266">
    <property type="entry name" value="SGNH hydrolase"/>
    <property type="match status" value="1"/>
</dbReference>
<dbReference type="InterPro" id="IPR013830">
    <property type="entry name" value="SGNH_hydro"/>
</dbReference>
<sequence>MSETKSILCFGDSLTWGWIPVDEGSPTVRYPFAQRWTGAMATALGQGYQIIEEGLSARTTSADDPNDNRLNGSQYLPAALASHLPLDLVIILLGTNDTKPFFNRTPYDIAYGMAKLVGQVLTSAGGVGTPYPAPKCLVIAPPPLTPMPHPYFEGMFGGAHAKSKELGKEYAAMADFMKVDFLDAGTVITTDGCDGIHFTAQNNLDLGRAVADKVKEILIREQRVAARAVS</sequence>
<dbReference type="Gene3D" id="3.40.50.1110">
    <property type="entry name" value="SGNH hydrolase"/>
    <property type="match status" value="1"/>
</dbReference>
<feature type="domain" description="SGNH hydrolase-type esterase" evidence="1">
    <location>
        <begin position="9"/>
        <end position="200"/>
    </location>
</feature>
<dbReference type="EMBL" id="UZWD01000004">
    <property type="protein sequence ID" value="VDS02942.1"/>
    <property type="molecule type" value="Genomic_DNA"/>
</dbReference>
<gene>
    <name evidence="2" type="ORF">DEVEQU_00061</name>
</gene>
<accession>A0A3S5D346</accession>
<dbReference type="AlphaFoldDB" id="A0A3S5D346"/>
<name>A0A3S5D346_9HYPH</name>